<evidence type="ECO:0000313" key="2">
    <source>
        <dbReference type="EMBL" id="PHJ25237.1"/>
    </source>
</evidence>
<accession>A0A2C6LAM4</accession>
<feature type="compositionally biased region" description="Acidic residues" evidence="1">
    <location>
        <begin position="388"/>
        <end position="406"/>
    </location>
</feature>
<protein>
    <submittedName>
        <fullName evidence="2">Uncharacterized protein</fullName>
    </submittedName>
</protein>
<dbReference type="VEuPathDB" id="ToxoDB:CSUI_000907"/>
<feature type="compositionally biased region" description="Low complexity" evidence="1">
    <location>
        <begin position="253"/>
        <end position="280"/>
    </location>
</feature>
<feature type="compositionally biased region" description="Basic and acidic residues" evidence="1">
    <location>
        <begin position="407"/>
        <end position="419"/>
    </location>
</feature>
<feature type="compositionally biased region" description="Basic and acidic residues" evidence="1">
    <location>
        <begin position="299"/>
        <end position="310"/>
    </location>
</feature>
<dbReference type="AlphaFoldDB" id="A0A2C6LAM4"/>
<feature type="compositionally biased region" description="Low complexity" evidence="1">
    <location>
        <begin position="311"/>
        <end position="322"/>
    </location>
</feature>
<gene>
    <name evidence="2" type="ORF">CSUI_000907</name>
</gene>
<dbReference type="EMBL" id="MIGC01000357">
    <property type="protein sequence ID" value="PHJ25237.1"/>
    <property type="molecule type" value="Genomic_DNA"/>
</dbReference>
<feature type="compositionally biased region" description="Basic and acidic residues" evidence="1">
    <location>
        <begin position="368"/>
        <end position="387"/>
    </location>
</feature>
<sequence>MGPSRAGFESSLTAEELLQCPRRRCRQHFGKEKEIALAAAEDIITVKRRKKVTKKELFYCLSHADFAEEGTKEGVAAESKRALHERGPDCFSGISEGPNDMWPRETGTRRVTVASTTSGEKGTNSHSELSQTSLMLSSLKPFLGKLAKPEPTEFSVLSTSPPCPIPPLLGPECAQFEMLMRQVYDELKATSDENQRTEETADCGQQKASEVCVDDRVCSSLSPPEGRSTAGQADEKPEQATEHDISEAPTRISSVSSLVMASSSPTPSSHPGSSCSSSLSGDRDSFPALTTEGWNVGEGKGDSQNVKEKQSIGTTGIGSRSSPRLHGDLAQRGETGSGQEDQKSTSPRSGTPRTKQNGRPKGGRTRGKAAESRRRSVDDQEWGRGDTEVDVIEIEDDDHTEPECDDEANHDSGDDKQTRKFNKELYCQDAGRYVREVANAQSVGLGPKNESSPVKRRGDDRPRKGRVTEDWRVKTEPQSLNSSVATAANPLSHFVWSAPSSPRTYQSRTDT</sequence>
<proteinExistence type="predicted"/>
<feature type="compositionally biased region" description="Polar residues" evidence="1">
    <location>
        <begin position="344"/>
        <end position="355"/>
    </location>
</feature>
<dbReference type="RefSeq" id="XP_067926909.1">
    <property type="nucleotide sequence ID" value="XM_068061114.1"/>
</dbReference>
<comment type="caution">
    <text evidence="2">The sequence shown here is derived from an EMBL/GenBank/DDBJ whole genome shotgun (WGS) entry which is preliminary data.</text>
</comment>
<dbReference type="Proteomes" id="UP000221165">
    <property type="component" value="Unassembled WGS sequence"/>
</dbReference>
<feature type="compositionally biased region" description="Basic and acidic residues" evidence="1">
    <location>
        <begin position="233"/>
        <end position="246"/>
    </location>
</feature>
<reference evidence="2 3" key="1">
    <citation type="journal article" date="2017" name="Int. J. Parasitol.">
        <title>The genome of the protozoan parasite Cystoisospora suis and a reverse vaccinology approach to identify vaccine candidates.</title>
        <authorList>
            <person name="Palmieri N."/>
            <person name="Shrestha A."/>
            <person name="Ruttkowski B."/>
            <person name="Beck T."/>
            <person name="Vogl C."/>
            <person name="Tomley F."/>
            <person name="Blake D.P."/>
            <person name="Joachim A."/>
        </authorList>
    </citation>
    <scope>NUCLEOTIDE SEQUENCE [LARGE SCALE GENOMIC DNA]</scope>
    <source>
        <strain evidence="2 3">Wien I</strain>
    </source>
</reference>
<evidence type="ECO:0000256" key="1">
    <source>
        <dbReference type="SAM" id="MobiDB-lite"/>
    </source>
</evidence>
<evidence type="ECO:0000313" key="3">
    <source>
        <dbReference type="Proteomes" id="UP000221165"/>
    </source>
</evidence>
<organism evidence="2 3">
    <name type="scientific">Cystoisospora suis</name>
    <dbReference type="NCBI Taxonomy" id="483139"/>
    <lineage>
        <taxon>Eukaryota</taxon>
        <taxon>Sar</taxon>
        <taxon>Alveolata</taxon>
        <taxon>Apicomplexa</taxon>
        <taxon>Conoidasida</taxon>
        <taxon>Coccidia</taxon>
        <taxon>Eucoccidiorida</taxon>
        <taxon>Eimeriorina</taxon>
        <taxon>Sarcocystidae</taxon>
        <taxon>Cystoisospora</taxon>
    </lineage>
</organism>
<dbReference type="GeneID" id="94424325"/>
<feature type="compositionally biased region" description="Basic residues" evidence="1">
    <location>
        <begin position="356"/>
        <end position="367"/>
    </location>
</feature>
<feature type="region of interest" description="Disordered" evidence="1">
    <location>
        <begin position="438"/>
        <end position="484"/>
    </location>
</feature>
<name>A0A2C6LAM4_9APIC</name>
<keyword evidence="3" id="KW-1185">Reference proteome</keyword>
<feature type="compositionally biased region" description="Basic and acidic residues" evidence="1">
    <location>
        <begin position="456"/>
        <end position="475"/>
    </location>
</feature>
<feature type="region of interest" description="Disordered" evidence="1">
    <location>
        <begin position="214"/>
        <end position="419"/>
    </location>
</feature>